<keyword evidence="3" id="KW-1185">Reference proteome</keyword>
<proteinExistence type="predicted"/>
<reference evidence="2" key="1">
    <citation type="submission" date="2020-03" db="EMBL/GenBank/DDBJ databases">
        <title>Draft Genome Sequence of Cylindrodendrum hubeiense.</title>
        <authorList>
            <person name="Buettner E."/>
            <person name="Kellner H."/>
        </authorList>
    </citation>
    <scope>NUCLEOTIDE SEQUENCE</scope>
    <source>
        <strain evidence="2">IHI 201604</strain>
    </source>
</reference>
<name>A0A9P5LCH8_9HYPO</name>
<evidence type="ECO:0000313" key="3">
    <source>
        <dbReference type="Proteomes" id="UP000722485"/>
    </source>
</evidence>
<dbReference type="EMBL" id="JAANBB010000012">
    <property type="protein sequence ID" value="KAF7556426.1"/>
    <property type="molecule type" value="Genomic_DNA"/>
</dbReference>
<feature type="signal peptide" evidence="1">
    <location>
        <begin position="1"/>
        <end position="16"/>
    </location>
</feature>
<dbReference type="AlphaFoldDB" id="A0A9P5LCH8"/>
<keyword evidence="1" id="KW-0732">Signal</keyword>
<dbReference type="Proteomes" id="UP000722485">
    <property type="component" value="Unassembled WGS sequence"/>
</dbReference>
<dbReference type="OrthoDB" id="5048213at2759"/>
<evidence type="ECO:0000256" key="1">
    <source>
        <dbReference type="SAM" id="SignalP"/>
    </source>
</evidence>
<organism evidence="2 3">
    <name type="scientific">Cylindrodendrum hubeiense</name>
    <dbReference type="NCBI Taxonomy" id="595255"/>
    <lineage>
        <taxon>Eukaryota</taxon>
        <taxon>Fungi</taxon>
        <taxon>Dikarya</taxon>
        <taxon>Ascomycota</taxon>
        <taxon>Pezizomycotina</taxon>
        <taxon>Sordariomycetes</taxon>
        <taxon>Hypocreomycetidae</taxon>
        <taxon>Hypocreales</taxon>
        <taxon>Nectriaceae</taxon>
        <taxon>Cylindrodendrum</taxon>
    </lineage>
</organism>
<gene>
    <name evidence="2" type="ORF">G7Z17_g1396</name>
</gene>
<feature type="chain" id="PRO_5040473244" evidence="1">
    <location>
        <begin position="17"/>
        <end position="96"/>
    </location>
</feature>
<protein>
    <submittedName>
        <fullName evidence="2">Uncharacterized protein</fullName>
    </submittedName>
</protein>
<comment type="caution">
    <text evidence="2">The sequence shown here is derived from an EMBL/GenBank/DDBJ whole genome shotgun (WGS) entry which is preliminary data.</text>
</comment>
<accession>A0A9P5LCH8</accession>
<evidence type="ECO:0000313" key="2">
    <source>
        <dbReference type="EMBL" id="KAF7556426.1"/>
    </source>
</evidence>
<sequence>MRFSTVLLLLTPLVAGASVKEAAKGLPELASAGAGDDFYELGGGSGDFNIAAVQVCPAKYPRKCPLGNFCCKTKKCCKKECCTNDSKYCIKGRCYK</sequence>